<dbReference type="RefSeq" id="WP_177102295.1">
    <property type="nucleotide sequence ID" value="NZ_JACAQB010000006.1"/>
</dbReference>
<gene>
    <name evidence="2" type="ORF">HX882_13190</name>
</gene>
<feature type="chain" id="PRO_5031358692" evidence="1">
    <location>
        <begin position="21"/>
        <end position="281"/>
    </location>
</feature>
<dbReference type="AlphaFoldDB" id="A0A7Y7XDM5"/>
<accession>A0A7Y7XDM5</accession>
<dbReference type="Proteomes" id="UP000539985">
    <property type="component" value="Unassembled WGS sequence"/>
</dbReference>
<dbReference type="EMBL" id="JACAQB010000006">
    <property type="protein sequence ID" value="NWB96852.1"/>
    <property type="molecule type" value="Genomic_DNA"/>
</dbReference>
<feature type="signal peptide" evidence="1">
    <location>
        <begin position="1"/>
        <end position="20"/>
    </location>
</feature>
<reference evidence="2 3" key="1">
    <citation type="submission" date="2020-04" db="EMBL/GenBank/DDBJ databases">
        <title>Molecular characterization of pseudomonads from Agaricus bisporus reveal novel blotch 2 pathogens in Western Europe.</title>
        <authorList>
            <person name="Taparia T."/>
            <person name="Krijger M."/>
            <person name="Haynes E."/>
            <person name="Elpinstone J.G."/>
            <person name="Noble R."/>
            <person name="Van Der Wolf J."/>
        </authorList>
    </citation>
    <scope>NUCLEOTIDE SEQUENCE [LARGE SCALE GENOMIC DNA]</scope>
    <source>
        <strain evidence="2 3">H7001</strain>
    </source>
</reference>
<keyword evidence="1" id="KW-0732">Signal</keyword>
<comment type="caution">
    <text evidence="2">The sequence shown here is derived from an EMBL/GenBank/DDBJ whole genome shotgun (WGS) entry which is preliminary data.</text>
</comment>
<evidence type="ECO:0000313" key="3">
    <source>
        <dbReference type="Proteomes" id="UP000539985"/>
    </source>
</evidence>
<protein>
    <submittedName>
        <fullName evidence="2">Uncharacterized protein</fullName>
    </submittedName>
</protein>
<evidence type="ECO:0000256" key="1">
    <source>
        <dbReference type="SAM" id="SignalP"/>
    </source>
</evidence>
<proteinExistence type="predicted"/>
<sequence>MLIRWCAAWLLYLAVSQVWAAEAEPKELISSVVGETRIHVSEPVDEERIVTLTQKGSPSIKLKSAVSFDVLYTDPDSIHAPNMIVGSRSGGTHCCYTLHIISFSPSLHEQNIEVLDSDLIDVQAVARGGPTLGLFDFNFGYWHNSFAGSPAPPISLSWNSTQGRYVLNVDGMRKPAPSNTKLTEDTQALLKEEVDTQQPWPPTLLWADMLKYIYSGNSASARTLMDTAWQPKWGDKELFFTCFNQKIHAGRLWGQMDIGNLMKADGDFPKPISVNADCGRY</sequence>
<evidence type="ECO:0000313" key="2">
    <source>
        <dbReference type="EMBL" id="NWB96852.1"/>
    </source>
</evidence>
<name>A0A7Y7XDM5_9PSED</name>
<organism evidence="2 3">
    <name type="scientific">Pseudomonas gingeri</name>
    <dbReference type="NCBI Taxonomy" id="117681"/>
    <lineage>
        <taxon>Bacteria</taxon>
        <taxon>Pseudomonadati</taxon>
        <taxon>Pseudomonadota</taxon>
        <taxon>Gammaproteobacteria</taxon>
        <taxon>Pseudomonadales</taxon>
        <taxon>Pseudomonadaceae</taxon>
        <taxon>Pseudomonas</taxon>
    </lineage>
</organism>